<evidence type="ECO:0000313" key="2">
    <source>
        <dbReference type="Proteomes" id="UP000028545"/>
    </source>
</evidence>
<dbReference type="Proteomes" id="UP000028545">
    <property type="component" value="Unassembled WGS sequence"/>
</dbReference>
<dbReference type="GeneID" id="27724176"/>
<proteinExistence type="predicted"/>
<organism evidence="1 2">
    <name type="scientific">Pseudallescheria apiosperma</name>
    <name type="common">Scedosporium apiospermum</name>
    <dbReference type="NCBI Taxonomy" id="563466"/>
    <lineage>
        <taxon>Eukaryota</taxon>
        <taxon>Fungi</taxon>
        <taxon>Dikarya</taxon>
        <taxon>Ascomycota</taxon>
        <taxon>Pezizomycotina</taxon>
        <taxon>Sordariomycetes</taxon>
        <taxon>Hypocreomycetidae</taxon>
        <taxon>Microascales</taxon>
        <taxon>Microascaceae</taxon>
        <taxon>Scedosporium</taxon>
    </lineage>
</organism>
<dbReference type="EMBL" id="JOWA01000097">
    <property type="protein sequence ID" value="KEZ43030.1"/>
    <property type="molecule type" value="Genomic_DNA"/>
</dbReference>
<protein>
    <submittedName>
        <fullName evidence="1">Uncharacterized protein</fullName>
    </submittedName>
</protein>
<comment type="caution">
    <text evidence="1">The sequence shown here is derived from an EMBL/GenBank/DDBJ whole genome shotgun (WGS) entry which is preliminary data.</text>
</comment>
<dbReference type="AlphaFoldDB" id="A0A084G6R8"/>
<reference evidence="1 2" key="1">
    <citation type="journal article" date="2014" name="Genome Announc.">
        <title>Draft genome sequence of the pathogenic fungus Scedosporium apiospermum.</title>
        <authorList>
            <person name="Vandeputte P."/>
            <person name="Ghamrawi S."/>
            <person name="Rechenmann M."/>
            <person name="Iltis A."/>
            <person name="Giraud S."/>
            <person name="Fleury M."/>
            <person name="Thornton C."/>
            <person name="Delhaes L."/>
            <person name="Meyer W."/>
            <person name="Papon N."/>
            <person name="Bouchara J.P."/>
        </authorList>
    </citation>
    <scope>NUCLEOTIDE SEQUENCE [LARGE SCALE GENOMIC DNA]</scope>
    <source>
        <strain evidence="1 2">IHEM 14462</strain>
    </source>
</reference>
<evidence type="ECO:0000313" key="1">
    <source>
        <dbReference type="EMBL" id="KEZ43030.1"/>
    </source>
</evidence>
<dbReference type="VEuPathDB" id="FungiDB:SAPIO_CDS5104"/>
<keyword evidence="2" id="KW-1185">Reference proteome</keyword>
<dbReference type="RefSeq" id="XP_016642829.1">
    <property type="nucleotide sequence ID" value="XM_016787498.1"/>
</dbReference>
<dbReference type="HOGENOM" id="CLU_2110371_0_0_1"/>
<gene>
    <name evidence="1" type="ORF">SAPIO_CDS5104</name>
</gene>
<dbReference type="KEGG" id="sapo:SAPIO_CDS5104"/>
<name>A0A084G6R8_PSEDA</name>
<sequence length="115" mass="12876">MVGKKKITTLVDQLKHAGAKKKLGLDIAKELLLEGVREIPAVFQYMNDETFKSVFGTINLLRNEATLAEHIWGLAGLRDLWDEFECDVFTHYASKAKLHYGIIIDQVGSIDGDTV</sequence>
<accession>A0A084G6R8</accession>